<evidence type="ECO:0000256" key="3">
    <source>
        <dbReference type="ARBA" id="ARBA00023163"/>
    </source>
</evidence>
<dbReference type="Proteomes" id="UP000522081">
    <property type="component" value="Unassembled WGS sequence"/>
</dbReference>
<evidence type="ECO:0000313" key="6">
    <source>
        <dbReference type="EMBL" id="NYH94493.1"/>
    </source>
</evidence>
<proteinExistence type="predicted"/>
<feature type="DNA-binding region" description="H-T-H motif" evidence="4">
    <location>
        <begin position="60"/>
        <end position="79"/>
    </location>
</feature>
<name>A0A7Y9XWA3_9SPHN</name>
<evidence type="ECO:0000313" key="7">
    <source>
        <dbReference type="Proteomes" id="UP000522081"/>
    </source>
</evidence>
<evidence type="ECO:0000256" key="4">
    <source>
        <dbReference type="PROSITE-ProRule" id="PRU00335"/>
    </source>
</evidence>
<dbReference type="InterPro" id="IPR050109">
    <property type="entry name" value="HTH-type_TetR-like_transc_reg"/>
</dbReference>
<dbReference type="InterPro" id="IPR009057">
    <property type="entry name" value="Homeodomain-like_sf"/>
</dbReference>
<dbReference type="PANTHER" id="PTHR30055">
    <property type="entry name" value="HTH-TYPE TRANSCRIPTIONAL REGULATOR RUTR"/>
    <property type="match status" value="1"/>
</dbReference>
<keyword evidence="7" id="KW-1185">Reference proteome</keyword>
<dbReference type="SUPFAM" id="SSF46689">
    <property type="entry name" value="Homeodomain-like"/>
    <property type="match status" value="1"/>
</dbReference>
<dbReference type="RefSeq" id="WP_229735483.1">
    <property type="nucleotide sequence ID" value="NZ_BMGF01000001.1"/>
</dbReference>
<dbReference type="InterPro" id="IPR001647">
    <property type="entry name" value="HTH_TetR"/>
</dbReference>
<organism evidence="6 7">
    <name type="scientific">Novosphingobium marinum</name>
    <dbReference type="NCBI Taxonomy" id="1514948"/>
    <lineage>
        <taxon>Bacteria</taxon>
        <taxon>Pseudomonadati</taxon>
        <taxon>Pseudomonadota</taxon>
        <taxon>Alphaproteobacteria</taxon>
        <taxon>Sphingomonadales</taxon>
        <taxon>Sphingomonadaceae</taxon>
        <taxon>Novosphingobium</taxon>
    </lineage>
</organism>
<protein>
    <submittedName>
        <fullName evidence="6">AcrR family transcriptional regulator</fullName>
    </submittedName>
</protein>
<dbReference type="PRINTS" id="PR00455">
    <property type="entry name" value="HTHTETR"/>
</dbReference>
<dbReference type="Gene3D" id="1.10.357.10">
    <property type="entry name" value="Tetracycline Repressor, domain 2"/>
    <property type="match status" value="1"/>
</dbReference>
<dbReference type="GO" id="GO:0000976">
    <property type="term" value="F:transcription cis-regulatory region binding"/>
    <property type="evidence" value="ECO:0007669"/>
    <property type="project" value="TreeGrafter"/>
</dbReference>
<accession>A0A7Y9XWA3</accession>
<keyword evidence="1" id="KW-0805">Transcription regulation</keyword>
<dbReference type="AlphaFoldDB" id="A0A7Y9XWA3"/>
<dbReference type="PROSITE" id="PS50977">
    <property type="entry name" value="HTH_TETR_2"/>
    <property type="match status" value="1"/>
</dbReference>
<comment type="caution">
    <text evidence="6">The sequence shown here is derived from an EMBL/GenBank/DDBJ whole genome shotgun (WGS) entry which is preliminary data.</text>
</comment>
<keyword evidence="3" id="KW-0804">Transcription</keyword>
<reference evidence="6 7" key="1">
    <citation type="submission" date="2020-07" db="EMBL/GenBank/DDBJ databases">
        <title>Genomic Encyclopedia of Type Strains, Phase IV (KMG-IV): sequencing the most valuable type-strain genomes for metagenomic binning, comparative biology and taxonomic classification.</title>
        <authorList>
            <person name="Goeker M."/>
        </authorList>
    </citation>
    <scope>NUCLEOTIDE SEQUENCE [LARGE SCALE GENOMIC DNA]</scope>
    <source>
        <strain evidence="6 7">DSM 29043</strain>
    </source>
</reference>
<keyword evidence="2 4" id="KW-0238">DNA-binding</keyword>
<dbReference type="EMBL" id="JACBZF010000001">
    <property type="protein sequence ID" value="NYH94493.1"/>
    <property type="molecule type" value="Genomic_DNA"/>
</dbReference>
<dbReference type="Pfam" id="PF00440">
    <property type="entry name" value="TetR_N"/>
    <property type="match status" value="1"/>
</dbReference>
<gene>
    <name evidence="6" type="ORF">FHS75_000798</name>
</gene>
<dbReference type="PANTHER" id="PTHR30055:SF234">
    <property type="entry name" value="HTH-TYPE TRANSCRIPTIONAL REGULATOR BETI"/>
    <property type="match status" value="1"/>
</dbReference>
<sequence>MAVPGQEHVGASAKRAQAVEAATVAAKPRSHQANKSAATRKRLIDAAIKCIVKHGYADTTTLQVANEAGLSRGAMLHHFENGRELIKATVAELHERRLNAFRRAAERNAENSRGMVRDYWRQLQKPGFVAFQELAMAARTNAELAEILHPMQVEFRERLHELAVQLFPEWQSRPEQFELAMALAQTLTEGAATALLTGALEPEMVEPLLDELEHRIVALRPGAKNDNV</sequence>
<dbReference type="GO" id="GO:0003700">
    <property type="term" value="F:DNA-binding transcription factor activity"/>
    <property type="evidence" value="ECO:0007669"/>
    <property type="project" value="TreeGrafter"/>
</dbReference>
<feature type="domain" description="HTH tetR-type" evidence="5">
    <location>
        <begin position="37"/>
        <end position="97"/>
    </location>
</feature>
<evidence type="ECO:0000256" key="2">
    <source>
        <dbReference type="ARBA" id="ARBA00023125"/>
    </source>
</evidence>
<evidence type="ECO:0000256" key="1">
    <source>
        <dbReference type="ARBA" id="ARBA00023015"/>
    </source>
</evidence>
<evidence type="ECO:0000259" key="5">
    <source>
        <dbReference type="PROSITE" id="PS50977"/>
    </source>
</evidence>